<dbReference type="RefSeq" id="WP_128353294.1">
    <property type="nucleotide sequence ID" value="NZ_QMHN01000001.1"/>
</dbReference>
<accession>A0A3S3PVY1</accession>
<proteinExistence type="predicted"/>
<gene>
    <name evidence="1" type="ORF">DPV69_04720</name>
</gene>
<comment type="caution">
    <text evidence="1">The sequence shown here is derived from an EMBL/GenBank/DDBJ whole genome shotgun (WGS) entry which is preliminary data.</text>
</comment>
<sequence length="245" mass="29346">MEEKKYLIEGLVIILSLSVFYVLKNYLPKYFEAKAANQATKEDIGEITEVVENIKSDLAQQTEMLKAQRSLDNQHRLNLKNSERDAIFDFNKQKSVWIYSLMRFSFYGYELQNYKEVNTRKYLEIEQRQYEFELATAHLELFVYDGEFIVLKGDLFSHIIELHKVVLDTTYKLFYAFSKTEIEMVVEKDKPLELARIRNELNEELLGIQKKYREATAEQFKKVERVNFKMRDLLYKRLKNLENEQ</sequence>
<evidence type="ECO:0000313" key="1">
    <source>
        <dbReference type="EMBL" id="RWU10646.1"/>
    </source>
</evidence>
<name>A0A3S3PVY1_9SPHI</name>
<dbReference type="EMBL" id="SAYW01000001">
    <property type="protein sequence ID" value="RWU10646.1"/>
    <property type="molecule type" value="Genomic_DNA"/>
</dbReference>
<dbReference type="AlphaFoldDB" id="A0A3S3PVY1"/>
<protein>
    <submittedName>
        <fullName evidence="1">Uncharacterized protein</fullName>
    </submittedName>
</protein>
<dbReference type="OrthoDB" id="2942906at2"/>
<keyword evidence="2" id="KW-1185">Reference proteome</keyword>
<organism evidence="1 2">
    <name type="scientific">Pedobacter chitinilyticus</name>
    <dbReference type="NCBI Taxonomy" id="2233776"/>
    <lineage>
        <taxon>Bacteria</taxon>
        <taxon>Pseudomonadati</taxon>
        <taxon>Bacteroidota</taxon>
        <taxon>Sphingobacteriia</taxon>
        <taxon>Sphingobacteriales</taxon>
        <taxon>Sphingobacteriaceae</taxon>
        <taxon>Pedobacter</taxon>
    </lineage>
</organism>
<reference evidence="1 2" key="1">
    <citation type="submission" date="2018-06" db="EMBL/GenBank/DDBJ databases">
        <title>Pedobacter endophyticus sp. nov., an endophytic bacterium isolated from a leaf of Triticum aestivum.</title>
        <authorList>
            <person name="Zhang L."/>
        </authorList>
    </citation>
    <scope>NUCLEOTIDE SEQUENCE [LARGE SCALE GENOMIC DNA]</scope>
    <source>
        <strain evidence="1 2">CM134L-2</strain>
    </source>
</reference>
<evidence type="ECO:0000313" key="2">
    <source>
        <dbReference type="Proteomes" id="UP000284120"/>
    </source>
</evidence>
<dbReference type="Proteomes" id="UP000284120">
    <property type="component" value="Unassembled WGS sequence"/>
</dbReference>